<evidence type="ECO:0000256" key="1">
    <source>
        <dbReference type="ARBA" id="ARBA00022491"/>
    </source>
</evidence>
<comment type="caution">
    <text evidence="6">The sequence shown here is derived from an EMBL/GenBank/DDBJ whole genome shotgun (WGS) entry which is preliminary data.</text>
</comment>
<dbReference type="InterPro" id="IPR014036">
    <property type="entry name" value="DeoR-like_C"/>
</dbReference>
<dbReference type="Pfam" id="PF08220">
    <property type="entry name" value="HTH_DeoR"/>
    <property type="match status" value="1"/>
</dbReference>
<keyword evidence="4" id="KW-0804">Transcription</keyword>
<dbReference type="EMBL" id="FMUT01000013">
    <property type="protein sequence ID" value="SCZ09931.1"/>
    <property type="molecule type" value="Genomic_DNA"/>
</dbReference>
<dbReference type="InterPro" id="IPR018356">
    <property type="entry name" value="Tscrpt_reg_HTH_DeoR_CS"/>
</dbReference>
<reference evidence="6 7" key="1">
    <citation type="submission" date="2016-10" db="EMBL/GenBank/DDBJ databases">
        <authorList>
            <person name="Varghese N."/>
            <person name="Submissions S."/>
        </authorList>
    </citation>
    <scope>NUCLEOTIDE SEQUENCE [LARGE SCALE GENOMIC DNA]</scope>
    <source>
        <strain evidence="6 7">CGMCC 1.6853</strain>
    </source>
</reference>
<dbReference type="InterPro" id="IPR036390">
    <property type="entry name" value="WH_DNA-bd_sf"/>
</dbReference>
<keyword evidence="3" id="KW-0238">DNA-binding</keyword>
<dbReference type="InterPro" id="IPR036388">
    <property type="entry name" value="WH-like_DNA-bd_sf"/>
</dbReference>
<dbReference type="Gene3D" id="3.40.50.1360">
    <property type="match status" value="1"/>
</dbReference>
<name>A0A1G5LBT4_9GAMM</name>
<evidence type="ECO:0000313" key="7">
    <source>
        <dbReference type="Proteomes" id="UP000183031"/>
    </source>
</evidence>
<evidence type="ECO:0000256" key="4">
    <source>
        <dbReference type="ARBA" id="ARBA00023163"/>
    </source>
</evidence>
<dbReference type="InterPro" id="IPR050313">
    <property type="entry name" value="Carb_Metab_HTH_regulators"/>
</dbReference>
<dbReference type="PROSITE" id="PS51000">
    <property type="entry name" value="HTH_DEOR_2"/>
    <property type="match status" value="1"/>
</dbReference>
<feature type="domain" description="HTH deoR-type" evidence="5">
    <location>
        <begin position="5"/>
        <end position="60"/>
    </location>
</feature>
<accession>A0A1G5LBT4</accession>
<dbReference type="SUPFAM" id="SSF46785">
    <property type="entry name" value="Winged helix' DNA-binding domain"/>
    <property type="match status" value="1"/>
</dbReference>
<dbReference type="SMART" id="SM00420">
    <property type="entry name" value="HTH_DEOR"/>
    <property type="match status" value="1"/>
</dbReference>
<evidence type="ECO:0000256" key="3">
    <source>
        <dbReference type="ARBA" id="ARBA00023125"/>
    </source>
</evidence>
<dbReference type="InterPro" id="IPR037171">
    <property type="entry name" value="NagB/RpiA_transferase-like"/>
</dbReference>
<dbReference type="PROSITE" id="PS00894">
    <property type="entry name" value="HTH_DEOR_1"/>
    <property type="match status" value="1"/>
</dbReference>
<keyword evidence="2" id="KW-0805">Transcription regulation</keyword>
<sequence>MAMLTSQRKKIILEKLAQDGQVLAKQLSELFGLSEDTVRRDLRELDAEGLLQRVHGGALPVSSAIASFAERNQLESGAKRAIAKAAAALIAPGQVVIIDGGTTSAELVRQLPANLNATIVTHSPSVAVGLADHPTVEVILIGGRLYKHSIVSVGAAAVEAMSHIRADIYFMGVTGVHPTAGLSTGDLEEAYIKRALAARAAETVVLASAAKLNAASQYAIGDITLAHTVIVERATDDALLAPLQQAGVSVLKA</sequence>
<protein>
    <submittedName>
        <fullName evidence="6">Transcriptional regulator, DeoR family</fullName>
    </submittedName>
</protein>
<proteinExistence type="predicted"/>
<dbReference type="Gene3D" id="1.10.10.10">
    <property type="entry name" value="Winged helix-like DNA-binding domain superfamily/Winged helix DNA-binding domain"/>
    <property type="match status" value="1"/>
</dbReference>
<dbReference type="SMART" id="SM01134">
    <property type="entry name" value="DeoRC"/>
    <property type="match status" value="1"/>
</dbReference>
<organism evidence="6 7">
    <name type="scientific">Serratia nematodiphila</name>
    <dbReference type="NCBI Taxonomy" id="458197"/>
    <lineage>
        <taxon>Bacteria</taxon>
        <taxon>Pseudomonadati</taxon>
        <taxon>Pseudomonadota</taxon>
        <taxon>Gammaproteobacteria</taxon>
        <taxon>Enterobacterales</taxon>
        <taxon>Yersiniaceae</taxon>
        <taxon>Serratia</taxon>
    </lineage>
</organism>
<gene>
    <name evidence="6" type="ORF">SAMN02927935_04148</name>
</gene>
<keyword evidence="7" id="KW-1185">Reference proteome</keyword>
<keyword evidence="1" id="KW-0678">Repressor</keyword>
<dbReference type="PANTHER" id="PTHR30363">
    <property type="entry name" value="HTH-TYPE TRANSCRIPTIONAL REGULATOR SRLR-RELATED"/>
    <property type="match status" value="1"/>
</dbReference>
<evidence type="ECO:0000256" key="2">
    <source>
        <dbReference type="ARBA" id="ARBA00023015"/>
    </source>
</evidence>
<dbReference type="SUPFAM" id="SSF100950">
    <property type="entry name" value="NagB/RpiA/CoA transferase-like"/>
    <property type="match status" value="1"/>
</dbReference>
<dbReference type="InterPro" id="IPR001034">
    <property type="entry name" value="DeoR_HTH"/>
</dbReference>
<dbReference type="Proteomes" id="UP000183031">
    <property type="component" value="Unassembled WGS sequence"/>
</dbReference>
<evidence type="ECO:0000259" key="5">
    <source>
        <dbReference type="PROSITE" id="PS51000"/>
    </source>
</evidence>
<dbReference type="Pfam" id="PF00455">
    <property type="entry name" value="DeoRC"/>
    <property type="match status" value="1"/>
</dbReference>
<dbReference type="PRINTS" id="PR00037">
    <property type="entry name" value="HTHLACR"/>
</dbReference>
<dbReference type="PANTHER" id="PTHR30363:SF4">
    <property type="entry name" value="GLYCEROL-3-PHOSPHATE REGULON REPRESSOR"/>
    <property type="match status" value="1"/>
</dbReference>
<evidence type="ECO:0000313" key="6">
    <source>
        <dbReference type="EMBL" id="SCZ09931.1"/>
    </source>
</evidence>